<evidence type="ECO:0000256" key="2">
    <source>
        <dbReference type="PROSITE-ProRule" id="PRU01161"/>
    </source>
</evidence>
<dbReference type="Proteomes" id="UP000613840">
    <property type="component" value="Unassembled WGS sequence"/>
</dbReference>
<feature type="short sequence motif" description="DGA/G" evidence="2">
    <location>
        <begin position="399"/>
        <end position="401"/>
    </location>
</feature>
<name>A0A917SHA6_9ACTN</name>
<keyword evidence="4" id="KW-0812">Transmembrane</keyword>
<comment type="caution">
    <text evidence="6">The sequence shown here is derived from an EMBL/GenBank/DDBJ whole genome shotgun (WGS) entry which is preliminary data.</text>
</comment>
<feature type="active site" description="Proton acceptor" evidence="2">
    <location>
        <position position="399"/>
    </location>
</feature>
<gene>
    <name evidence="6" type="primary">suhR</name>
    <name evidence="6" type="ORF">GCM10011575_43540</name>
</gene>
<comment type="caution">
    <text evidence="2">Lacks conserved residue(s) required for the propagation of feature annotation.</text>
</comment>
<protein>
    <submittedName>
        <fullName evidence="6">RpoH suppressor</fullName>
    </submittedName>
</protein>
<dbReference type="AlphaFoldDB" id="A0A917SHA6"/>
<organism evidence="6 7">
    <name type="scientific">Microlunatus endophyticus</name>
    <dbReference type="NCBI Taxonomy" id="1716077"/>
    <lineage>
        <taxon>Bacteria</taxon>
        <taxon>Bacillati</taxon>
        <taxon>Actinomycetota</taxon>
        <taxon>Actinomycetes</taxon>
        <taxon>Propionibacteriales</taxon>
        <taxon>Propionibacteriaceae</taxon>
        <taxon>Microlunatus</taxon>
    </lineage>
</organism>
<reference evidence="6" key="1">
    <citation type="journal article" date="2014" name="Int. J. Syst. Evol. Microbiol.">
        <title>Complete genome sequence of Corynebacterium casei LMG S-19264T (=DSM 44701T), isolated from a smear-ripened cheese.</title>
        <authorList>
            <consortium name="US DOE Joint Genome Institute (JGI-PGF)"/>
            <person name="Walter F."/>
            <person name="Albersmeier A."/>
            <person name="Kalinowski J."/>
            <person name="Ruckert C."/>
        </authorList>
    </citation>
    <scope>NUCLEOTIDE SEQUENCE</scope>
    <source>
        <strain evidence="6">CGMCC 4.7306</strain>
    </source>
</reference>
<feature type="region of interest" description="Disordered" evidence="3">
    <location>
        <begin position="238"/>
        <end position="257"/>
    </location>
</feature>
<dbReference type="GO" id="GO:0016042">
    <property type="term" value="P:lipid catabolic process"/>
    <property type="evidence" value="ECO:0007669"/>
    <property type="project" value="UniProtKB-UniRule"/>
</dbReference>
<feature type="transmembrane region" description="Helical" evidence="4">
    <location>
        <begin position="162"/>
        <end position="183"/>
    </location>
</feature>
<keyword evidence="1 2" id="KW-0443">Lipid metabolism</keyword>
<proteinExistence type="predicted"/>
<dbReference type="SUPFAM" id="SSF52151">
    <property type="entry name" value="FabD/lysophospholipase-like"/>
    <property type="match status" value="1"/>
</dbReference>
<dbReference type="InterPro" id="IPR002641">
    <property type="entry name" value="PNPLA_dom"/>
</dbReference>
<keyword evidence="7" id="KW-1185">Reference proteome</keyword>
<keyword evidence="2" id="KW-0378">Hydrolase</keyword>
<feature type="transmembrane region" description="Helical" evidence="4">
    <location>
        <begin position="137"/>
        <end position="156"/>
    </location>
</feature>
<dbReference type="EMBL" id="BMMZ01000015">
    <property type="protein sequence ID" value="GGL80558.1"/>
    <property type="molecule type" value="Genomic_DNA"/>
</dbReference>
<dbReference type="RefSeq" id="WP_188897795.1">
    <property type="nucleotide sequence ID" value="NZ_BMMZ01000015.1"/>
</dbReference>
<feature type="active site" description="Nucleophile" evidence="2">
    <location>
        <position position="51"/>
    </location>
</feature>
<dbReference type="GO" id="GO:0016787">
    <property type="term" value="F:hydrolase activity"/>
    <property type="evidence" value="ECO:0007669"/>
    <property type="project" value="UniProtKB-UniRule"/>
</dbReference>
<keyword evidence="4" id="KW-1133">Transmembrane helix</keyword>
<feature type="short sequence motif" description="GXSXG" evidence="2">
    <location>
        <begin position="49"/>
        <end position="53"/>
    </location>
</feature>
<reference evidence="6" key="2">
    <citation type="submission" date="2020-09" db="EMBL/GenBank/DDBJ databases">
        <authorList>
            <person name="Sun Q."/>
            <person name="Zhou Y."/>
        </authorList>
    </citation>
    <scope>NUCLEOTIDE SEQUENCE</scope>
    <source>
        <strain evidence="6">CGMCC 4.7306</strain>
    </source>
</reference>
<evidence type="ECO:0000256" key="3">
    <source>
        <dbReference type="SAM" id="MobiDB-lite"/>
    </source>
</evidence>
<dbReference type="PROSITE" id="PS51635">
    <property type="entry name" value="PNPLA"/>
    <property type="match status" value="1"/>
</dbReference>
<feature type="region of interest" description="Disordered" evidence="3">
    <location>
        <begin position="313"/>
        <end position="337"/>
    </location>
</feature>
<evidence type="ECO:0000313" key="6">
    <source>
        <dbReference type="EMBL" id="GGL80558.1"/>
    </source>
</evidence>
<dbReference type="Pfam" id="PF01734">
    <property type="entry name" value="Patatin"/>
    <property type="match status" value="1"/>
</dbReference>
<accession>A0A917SHA6</accession>
<evidence type="ECO:0000313" key="7">
    <source>
        <dbReference type="Proteomes" id="UP000613840"/>
    </source>
</evidence>
<keyword evidence="2" id="KW-0442">Lipid degradation</keyword>
<evidence type="ECO:0000259" key="5">
    <source>
        <dbReference type="PROSITE" id="PS51635"/>
    </source>
</evidence>
<dbReference type="Gene3D" id="3.40.1090.10">
    <property type="entry name" value="Cytosolic phospholipase A2 catalytic domain"/>
    <property type="match status" value="1"/>
</dbReference>
<sequence>MAMPSTTEPTQEPTDECDVILQGGTASGVIYPRALSALAARYRLRGIGGTSAGAMAAAVAAAAEYGRRTGCGGFAAFETIPEELGRGGLRRLFQPAGATGTLLDVLLAATGGDRPDGRTGAGRIAGGLAAAVRGYPWFALAGALPGAVVIVLGVAVAGPWAIVFGAVLVALLGLAALISALMINLSRDLPENSFGICTGLSSGGAAPALTEWLQNKINLAAGLEAGAPPLTFGQLWTAGQDPDNQHDHETDDLAAPALADPRKRSIDLRMTTTCISQARPYELPFSARGFFYDPGEWRRIFPAEVMAALEAIPEPRTPETDDPQAWASDRDQAAAHSPGLRRLPDAELLPVIVAARMSLSIPLVISAVPLWMIERSDSGPDGRLDPTGPRRFVKVWFSDGGLSNNFPLQIFDGALPTRPTYAINLQSFPPGVKPAGDEAENVEWAHGNADGLAPKIATWPGRGLGAVLGFLSAIYTSSSSWQDTTQLTFPGFRDRIVRVLQTEREGGINLAMSDETIQRLAERGELAAKMIMGQFIEPHYPPKVGGQPTGSGWANHQWVRYRALLSVLPAWAVSYGRGRALMDRAILDNPPSYPFRSKAERQLAEDLDRAMQQLAQVVADADPKAVAALTSRPWPVGAIRRVPQL</sequence>
<dbReference type="InterPro" id="IPR016035">
    <property type="entry name" value="Acyl_Trfase/lysoPLipase"/>
</dbReference>
<evidence type="ECO:0000256" key="1">
    <source>
        <dbReference type="ARBA" id="ARBA00023098"/>
    </source>
</evidence>
<feature type="domain" description="PNPLA" evidence="5">
    <location>
        <begin position="19"/>
        <end position="412"/>
    </location>
</feature>
<evidence type="ECO:0000256" key="4">
    <source>
        <dbReference type="SAM" id="Phobius"/>
    </source>
</evidence>
<keyword evidence="4" id="KW-0472">Membrane</keyword>